<evidence type="ECO:0000313" key="12">
    <source>
        <dbReference type="EMBL" id="MFM1348799.1"/>
    </source>
</evidence>
<feature type="chain" id="PRO_5046560358" evidence="9">
    <location>
        <begin position="26"/>
        <end position="853"/>
    </location>
</feature>
<evidence type="ECO:0000256" key="1">
    <source>
        <dbReference type="ARBA" id="ARBA00004571"/>
    </source>
</evidence>
<dbReference type="EMBL" id="JBBEST010000014">
    <property type="protein sequence ID" value="MFM1348799.1"/>
    <property type="molecule type" value="Genomic_DNA"/>
</dbReference>
<keyword evidence="4" id="KW-1134">Transmembrane beta strand</keyword>
<evidence type="ECO:0000256" key="9">
    <source>
        <dbReference type="SAM" id="SignalP"/>
    </source>
</evidence>
<evidence type="ECO:0000256" key="5">
    <source>
        <dbReference type="ARBA" id="ARBA00022692"/>
    </source>
</evidence>
<dbReference type="PANTHER" id="PTHR30451">
    <property type="entry name" value="OUTER MEMBRANE USHER PROTEIN"/>
    <property type="match status" value="1"/>
</dbReference>
<feature type="domain" description="PapC N-terminal" evidence="11">
    <location>
        <begin position="37"/>
        <end position="179"/>
    </location>
</feature>
<protein>
    <submittedName>
        <fullName evidence="12">Fimbria/pilus outer membrane usher protein</fullName>
    </submittedName>
</protein>
<evidence type="ECO:0000256" key="3">
    <source>
        <dbReference type="ARBA" id="ARBA00022448"/>
    </source>
</evidence>
<dbReference type="Pfam" id="PF13954">
    <property type="entry name" value="PapC_N"/>
    <property type="match status" value="1"/>
</dbReference>
<comment type="similarity">
    <text evidence="2">Belongs to the fimbrial export usher family.</text>
</comment>
<evidence type="ECO:0000256" key="4">
    <source>
        <dbReference type="ARBA" id="ARBA00022452"/>
    </source>
</evidence>
<evidence type="ECO:0000256" key="6">
    <source>
        <dbReference type="ARBA" id="ARBA00022729"/>
    </source>
</evidence>
<feature type="domain" description="PapC-like C-terminal" evidence="10">
    <location>
        <begin position="766"/>
        <end position="827"/>
    </location>
</feature>
<dbReference type="InterPro" id="IPR025949">
    <property type="entry name" value="PapC-like_C"/>
</dbReference>
<dbReference type="Gene3D" id="3.10.20.410">
    <property type="match status" value="1"/>
</dbReference>
<dbReference type="InterPro" id="IPR043142">
    <property type="entry name" value="PapC-like_C_sf"/>
</dbReference>
<evidence type="ECO:0000256" key="7">
    <source>
        <dbReference type="ARBA" id="ARBA00023136"/>
    </source>
</evidence>
<dbReference type="InterPro" id="IPR042186">
    <property type="entry name" value="FimD_plug_dom"/>
</dbReference>
<sequence length="853" mass="93632">MNKKLKNGTLLFLSFISTLLSNALANDTSVSVKKNTKFDSNFMNFFDHDLNLSDYNGEDNVKEGIYLVDINLNSKDIEQRNVSFIIKDDKQDAQACFKIEDIIYFNIDTTLLPESWKDNECIYIQDIISGAKVNFDSEDQKIYLSIPQLYIKNTPHGYVSPELWDEGVPALTLSYGVNASTLRNSNHAELSSKNEQYYYGNLTSSVKLDAWRLYTNSTLDSSNSHGTNWNNQSAYLQRSIAANLSQLTIGDVNTTGIMFNTTPIRGVSMYTDDRMLPDSMRGYAPTVRGIANTNALVTVMQNGNVIYETNVPPGEFVITDLNTAGYSGSIEVIIREANGTVRTQTVPYSSIPQLLRAGYSKYATTLGEIRNSNFSDNPMLFEGTYQYGLNDYVTAYGGVQTTASSDYSAINGGLAINTPIGALGLDLTRSFHSISTQEDQCNTFCNMSVKASLAKLIEPTKTSFNLMAYRYSSSDYYTLMDALYIIDAQKKGQKISVQNYREVFEASINQELEPGWGSFNLSSYFGRYWLGNQKNNINYQVGYANNIGSVNYNLSFNRSNNSYGNGDNVFRLAFSIPIKSSGKNTSRPILTSSLSHSERESRLKTSISGLAGKNQEYSYGSWIGVGSHDDNDVGVNGGYNAGSALINASYSQSKSGSMASFNLSGAVVAHAGGINLSHSISDTVGIVEAKGATGASVYPYLNSRVAKNGYAIIPSLSPFAINEITVSSKNAPANIEIVEDRMKVVPTAGASVLIRFETKSVNNHILKISRKNGEFAPFGSIIYNDKGTSVGIIGQGGNVIMSDNTPQKMSVVWTNKQGENRCFVEYSPEIHSDTENIKTINALCNNEESIFKG</sequence>
<feature type="signal peptide" evidence="9">
    <location>
        <begin position="1"/>
        <end position="25"/>
    </location>
</feature>
<evidence type="ECO:0000256" key="8">
    <source>
        <dbReference type="ARBA" id="ARBA00023237"/>
    </source>
</evidence>
<evidence type="ECO:0000259" key="10">
    <source>
        <dbReference type="Pfam" id="PF13953"/>
    </source>
</evidence>
<dbReference type="InterPro" id="IPR037224">
    <property type="entry name" value="PapC_N_sf"/>
</dbReference>
<evidence type="ECO:0000259" key="11">
    <source>
        <dbReference type="Pfam" id="PF13954"/>
    </source>
</evidence>
<comment type="caution">
    <text evidence="12">The sequence shown here is derived from an EMBL/GenBank/DDBJ whole genome shotgun (WGS) entry which is preliminary data.</text>
</comment>
<keyword evidence="5" id="KW-0812">Transmembrane</keyword>
<accession>A0ABW9F3K6</accession>
<evidence type="ECO:0000313" key="13">
    <source>
        <dbReference type="Proteomes" id="UP001629523"/>
    </source>
</evidence>
<proteinExistence type="inferred from homology"/>
<dbReference type="SUPFAM" id="SSF141729">
    <property type="entry name" value="FimD N-terminal domain-like"/>
    <property type="match status" value="1"/>
</dbReference>
<keyword evidence="8" id="KW-0998">Cell outer membrane</keyword>
<dbReference type="InterPro" id="IPR025885">
    <property type="entry name" value="PapC_N"/>
</dbReference>
<keyword evidence="3" id="KW-0813">Transport</keyword>
<keyword evidence="7" id="KW-0472">Membrane</keyword>
<dbReference type="Gene3D" id="2.60.40.2070">
    <property type="match status" value="1"/>
</dbReference>
<keyword evidence="6 9" id="KW-0732">Signal</keyword>
<gene>
    <name evidence="12" type="ORF">WFP14_19850</name>
</gene>
<dbReference type="Proteomes" id="UP001629523">
    <property type="component" value="Unassembled WGS sequence"/>
</dbReference>
<dbReference type="InterPro" id="IPR000015">
    <property type="entry name" value="Fimb_usher"/>
</dbReference>
<dbReference type="Pfam" id="PF13953">
    <property type="entry name" value="PapC_C"/>
    <property type="match status" value="1"/>
</dbReference>
<organism evidence="12 13">
    <name type="scientific">Yersinia proxima</name>
    <dbReference type="NCBI Taxonomy" id="2890316"/>
    <lineage>
        <taxon>Bacteria</taxon>
        <taxon>Pseudomonadati</taxon>
        <taxon>Pseudomonadota</taxon>
        <taxon>Gammaproteobacteria</taxon>
        <taxon>Enterobacterales</taxon>
        <taxon>Yersiniaceae</taxon>
        <taxon>Yersinia</taxon>
    </lineage>
</organism>
<evidence type="ECO:0000256" key="2">
    <source>
        <dbReference type="ARBA" id="ARBA00008064"/>
    </source>
</evidence>
<reference evidence="12 13" key="1">
    <citation type="journal article" date="2024" name="Infect. Genet. Evol.">
        <title>Characteristics and comparative genome analysis of Yersinia enterocolitica and related species associated with human infections in Switzerland 2019-2023.</title>
        <authorList>
            <person name="Stevens M.J.A."/>
            <person name="Horlbog J.A."/>
            <person name="Diethelm A."/>
            <person name="Stephan R."/>
            <person name="Nuesch-Inderbinen M."/>
        </authorList>
    </citation>
    <scope>NUCLEOTIDE SEQUENCE [LARGE SCALE GENOMIC DNA]</scope>
    <source>
        <strain evidence="12 13">N20-0302</strain>
    </source>
</reference>
<dbReference type="PANTHER" id="PTHR30451:SF20">
    <property type="entry name" value="FIMBRIAE USHER"/>
    <property type="match status" value="1"/>
</dbReference>
<keyword evidence="13" id="KW-1185">Reference proteome</keyword>
<comment type="subcellular location">
    <subcellularLocation>
        <location evidence="1">Cell outer membrane</location>
        <topology evidence="1">Multi-pass membrane protein</topology>
    </subcellularLocation>
</comment>
<dbReference type="Pfam" id="PF00577">
    <property type="entry name" value="Usher"/>
    <property type="match status" value="1"/>
</dbReference>
<dbReference type="Gene3D" id="2.60.40.3110">
    <property type="match status" value="1"/>
</dbReference>
<dbReference type="RefSeq" id="WP_408573728.1">
    <property type="nucleotide sequence ID" value="NZ_JBBEST010000014.1"/>
</dbReference>
<dbReference type="Gene3D" id="2.60.40.2610">
    <property type="entry name" value="Outer membrane usher protein FimD, plug domain"/>
    <property type="match status" value="1"/>
</dbReference>
<name>A0ABW9F3K6_9GAMM</name>